<name>A0A517J1Y4_STAAU</name>
<sequence length="141" mass="15943">MLNRAVLVGRLTKDPELRSAPNGVNVGTFTLAVNRTFTNAQGEREADFINVVVFKKQAENVKNYLSKGSLAGVDGRLQTRNYENKDGQRVFVTEVVADSVQFLEPKNNNQQQKNNYQQQRQTQTGNNPFDNTEEDFSDLPF</sequence>
<dbReference type="AlphaFoldDB" id="A0A517J1Y4"/>
<dbReference type="SUPFAM" id="SSF50249">
    <property type="entry name" value="Nucleic acid-binding proteins"/>
    <property type="match status" value="1"/>
</dbReference>
<evidence type="ECO:0000256" key="2">
    <source>
        <dbReference type="HAMAP-Rule" id="MF_00984"/>
    </source>
</evidence>
<accession>A0A517J1Y4</accession>
<dbReference type="NCBIfam" id="TIGR00621">
    <property type="entry name" value="ssb"/>
    <property type="match status" value="1"/>
</dbReference>
<evidence type="ECO:0000256" key="1">
    <source>
        <dbReference type="ARBA" id="ARBA00023125"/>
    </source>
</evidence>
<dbReference type="FunFam" id="2.40.50.140:FF:000084">
    <property type="entry name" value="Single-stranded DNA-binding protein"/>
    <property type="match status" value="1"/>
</dbReference>
<dbReference type="GO" id="GO:0006260">
    <property type="term" value="P:DNA replication"/>
    <property type="evidence" value="ECO:0007669"/>
    <property type="project" value="InterPro"/>
</dbReference>
<comment type="caution">
    <text evidence="2">Lacks conserved residue(s) required for the propagation of feature annotation.</text>
</comment>
<feature type="region of interest" description="Disordered" evidence="4">
    <location>
        <begin position="103"/>
        <end position="141"/>
    </location>
</feature>
<evidence type="ECO:0000256" key="3">
    <source>
        <dbReference type="PIRNR" id="PIRNR002070"/>
    </source>
</evidence>
<feature type="compositionally biased region" description="Acidic residues" evidence="4">
    <location>
        <begin position="131"/>
        <end position="141"/>
    </location>
</feature>
<dbReference type="InterPro" id="IPR000424">
    <property type="entry name" value="Primosome_PriB/ssb"/>
</dbReference>
<dbReference type="PIRSF" id="PIRSF002070">
    <property type="entry name" value="SSB"/>
    <property type="match status" value="1"/>
</dbReference>
<organism evidence="5">
    <name type="scientific">Staphylococcus aureus</name>
    <dbReference type="NCBI Taxonomy" id="1280"/>
    <lineage>
        <taxon>Bacteria</taxon>
        <taxon>Bacillati</taxon>
        <taxon>Bacillota</taxon>
        <taxon>Bacilli</taxon>
        <taxon>Bacillales</taxon>
        <taxon>Staphylococcaceae</taxon>
        <taxon>Staphylococcus</taxon>
    </lineage>
</organism>
<dbReference type="Pfam" id="PF00436">
    <property type="entry name" value="SSB"/>
    <property type="match status" value="1"/>
</dbReference>
<proteinExistence type="inferred from homology"/>
<evidence type="ECO:0000313" key="5">
    <source>
        <dbReference type="EMBL" id="QDS64605.1"/>
    </source>
</evidence>
<reference evidence="5" key="1">
    <citation type="submission" date="2019-07" db="EMBL/GenBank/DDBJ databases">
        <title>Comparative genomics of plasmid bearing Staphylococcus aureus strains isolated from various retail meats.</title>
        <authorList>
            <person name="Neyaz L."/>
            <person name="Karki A.B."/>
            <person name="Fakhr M.K."/>
        </authorList>
    </citation>
    <scope>NUCLEOTIDE SEQUENCE</scope>
    <source>
        <strain evidence="5">B6-55A</strain>
        <plasmid evidence="5">pSALNT106</plasmid>
    </source>
</reference>
<geneLocation type="plasmid" evidence="5">
    <name>pSALNT106</name>
</geneLocation>
<dbReference type="GO" id="GO:0003697">
    <property type="term" value="F:single-stranded DNA binding"/>
    <property type="evidence" value="ECO:0007669"/>
    <property type="project" value="UniProtKB-UniRule"/>
</dbReference>
<dbReference type="HAMAP" id="MF_00984">
    <property type="entry name" value="SSB"/>
    <property type="match status" value="1"/>
</dbReference>
<evidence type="ECO:0000256" key="4">
    <source>
        <dbReference type="SAM" id="MobiDB-lite"/>
    </source>
</evidence>
<comment type="subunit">
    <text evidence="2">Homotetramer.</text>
</comment>
<dbReference type="InterPro" id="IPR012340">
    <property type="entry name" value="NA-bd_OB-fold"/>
</dbReference>
<gene>
    <name evidence="5" type="primary">ssb</name>
    <name evidence="5" type="ORF">FP483_14745</name>
</gene>
<dbReference type="GO" id="GO:0009295">
    <property type="term" value="C:nucleoid"/>
    <property type="evidence" value="ECO:0007669"/>
    <property type="project" value="TreeGrafter"/>
</dbReference>
<dbReference type="PANTHER" id="PTHR10302:SF27">
    <property type="entry name" value="SINGLE-STRANDED DNA-BINDING PROTEIN"/>
    <property type="match status" value="1"/>
</dbReference>
<keyword evidence="1 2" id="KW-0238">DNA-binding</keyword>
<dbReference type="RefSeq" id="WP_088524276.1">
    <property type="nucleotide sequence ID" value="NZ_CP042003.1"/>
</dbReference>
<dbReference type="CDD" id="cd04496">
    <property type="entry name" value="SSB_OBF"/>
    <property type="match status" value="1"/>
</dbReference>
<protein>
    <recommendedName>
        <fullName evidence="2 3">Single-stranded DNA-binding protein</fullName>
        <shortName evidence="2">SSB</shortName>
    </recommendedName>
</protein>
<dbReference type="PANTHER" id="PTHR10302">
    <property type="entry name" value="SINGLE-STRANDED DNA-BINDING PROTEIN"/>
    <property type="match status" value="1"/>
</dbReference>
<keyword evidence="5" id="KW-0614">Plasmid</keyword>
<feature type="compositionally biased region" description="Low complexity" evidence="4">
    <location>
        <begin position="107"/>
        <end position="127"/>
    </location>
</feature>
<dbReference type="InterPro" id="IPR011344">
    <property type="entry name" value="ssDNA-bd"/>
</dbReference>
<dbReference type="Gene3D" id="2.40.50.140">
    <property type="entry name" value="Nucleic acid-binding proteins"/>
    <property type="match status" value="1"/>
</dbReference>
<dbReference type="EMBL" id="CP042126">
    <property type="protein sequence ID" value="QDS64605.1"/>
    <property type="molecule type" value="Genomic_DNA"/>
</dbReference>
<dbReference type="PROSITE" id="PS50935">
    <property type="entry name" value="SSB"/>
    <property type="match status" value="1"/>
</dbReference>